<dbReference type="PANTHER" id="PTHR46558">
    <property type="entry name" value="TRACRIPTIONAL REGULATORY PROTEIN-RELATED-RELATED"/>
    <property type="match status" value="1"/>
</dbReference>
<dbReference type="SUPFAM" id="SSF47413">
    <property type="entry name" value="lambda repressor-like DNA-binding domains"/>
    <property type="match status" value="1"/>
</dbReference>
<dbReference type="InterPro" id="IPR001387">
    <property type="entry name" value="Cro/C1-type_HTH"/>
</dbReference>
<sequence length="127" mass="14516">MATFGERLKQLRTDKNLTLDELKDYLNTTKASLSRYENNKREPKIDFANKVASFFNVSLDYILGATDEKHSDQTNIKNKEELSKELALKLINELKKDGYEIKKSDMPSLIMAAKIALQSNKNSQDKA</sequence>
<dbReference type="AlphaFoldDB" id="A0A9Q3V8R4"/>
<protein>
    <submittedName>
        <fullName evidence="3">Helix-turn-helix transcriptional regulator</fullName>
    </submittedName>
</protein>
<dbReference type="Pfam" id="PF01381">
    <property type="entry name" value="HTH_3"/>
    <property type="match status" value="1"/>
</dbReference>
<dbReference type="EMBL" id="JAAMYB010000001">
    <property type="protein sequence ID" value="MCD3194207.1"/>
    <property type="molecule type" value="Genomic_DNA"/>
</dbReference>
<dbReference type="CDD" id="cd00093">
    <property type="entry name" value="HTH_XRE"/>
    <property type="match status" value="1"/>
</dbReference>
<reference evidence="3" key="1">
    <citation type="submission" date="2020-02" db="EMBL/GenBank/DDBJ databases">
        <authorList>
            <person name="Fillo S."/>
            <person name="Giordani F."/>
            <person name="Tonon E."/>
            <person name="Drigo I."/>
            <person name="Anselmo A."/>
            <person name="Fortunato A."/>
            <person name="Bano L."/>
            <person name="Lista F."/>
        </authorList>
    </citation>
    <scope>NUCLEOTIDE SEQUENCE</scope>
    <source>
        <strain evidence="3">IZSVe-TV_9877_3_12</strain>
    </source>
</reference>
<dbReference type="InterPro" id="IPR010982">
    <property type="entry name" value="Lambda_DNA-bd_dom_sf"/>
</dbReference>
<evidence type="ECO:0000256" key="1">
    <source>
        <dbReference type="ARBA" id="ARBA00023125"/>
    </source>
</evidence>
<reference evidence="3" key="2">
    <citation type="journal article" date="2021" name="Microorganisms">
        <title>Extensive Genome Exploration of Clostridium botulinum Group III Field Strains.</title>
        <authorList>
            <person name="Fillo S."/>
            <person name="Giordani F."/>
            <person name="Tonon E."/>
            <person name="Drigo I."/>
            <person name="Anselmo A."/>
            <person name="Fortunato A."/>
            <person name="Lista F."/>
            <person name="Bano L."/>
        </authorList>
    </citation>
    <scope>NUCLEOTIDE SEQUENCE</scope>
    <source>
        <strain evidence="3">IZSVe-TV_9877_3_12</strain>
    </source>
</reference>
<comment type="caution">
    <text evidence="3">The sequence shown here is derived from an EMBL/GenBank/DDBJ whole genome shotgun (WGS) entry which is preliminary data.</text>
</comment>
<dbReference type="RefSeq" id="WP_198091411.1">
    <property type="nucleotide sequence ID" value="NZ_JAAMYB010000001.1"/>
</dbReference>
<keyword evidence="1" id="KW-0238">DNA-binding</keyword>
<dbReference type="GO" id="GO:0003677">
    <property type="term" value="F:DNA binding"/>
    <property type="evidence" value="ECO:0007669"/>
    <property type="project" value="UniProtKB-KW"/>
</dbReference>
<dbReference type="SMART" id="SM00530">
    <property type="entry name" value="HTH_XRE"/>
    <property type="match status" value="1"/>
</dbReference>
<evidence type="ECO:0000313" key="4">
    <source>
        <dbReference type="Proteomes" id="UP000813637"/>
    </source>
</evidence>
<dbReference type="Gene3D" id="1.10.260.40">
    <property type="entry name" value="lambda repressor-like DNA-binding domains"/>
    <property type="match status" value="1"/>
</dbReference>
<dbReference type="PROSITE" id="PS50943">
    <property type="entry name" value="HTH_CROC1"/>
    <property type="match status" value="1"/>
</dbReference>
<feature type="domain" description="HTH cro/C1-type" evidence="2">
    <location>
        <begin position="8"/>
        <end position="62"/>
    </location>
</feature>
<name>A0A9Q3V8R4_CLOBO</name>
<gene>
    <name evidence="3" type="ORF">G8S53_02745</name>
</gene>
<evidence type="ECO:0000259" key="2">
    <source>
        <dbReference type="PROSITE" id="PS50943"/>
    </source>
</evidence>
<accession>A0A9Q3V8R4</accession>
<dbReference type="PANTHER" id="PTHR46558:SF11">
    <property type="entry name" value="HTH-TYPE TRANSCRIPTIONAL REGULATOR XRE"/>
    <property type="match status" value="1"/>
</dbReference>
<evidence type="ECO:0000313" key="3">
    <source>
        <dbReference type="EMBL" id="MCD3194207.1"/>
    </source>
</evidence>
<proteinExistence type="predicted"/>
<dbReference type="Proteomes" id="UP000813637">
    <property type="component" value="Unassembled WGS sequence"/>
</dbReference>
<organism evidence="3 4">
    <name type="scientific">Clostridium botulinum C</name>
    <dbReference type="NCBI Taxonomy" id="36828"/>
    <lineage>
        <taxon>Bacteria</taxon>
        <taxon>Bacillati</taxon>
        <taxon>Bacillota</taxon>
        <taxon>Clostridia</taxon>
        <taxon>Eubacteriales</taxon>
        <taxon>Clostridiaceae</taxon>
        <taxon>Clostridium</taxon>
    </lineage>
</organism>